<dbReference type="Proteomes" id="UP000008631">
    <property type="component" value="Chromosome"/>
</dbReference>
<gene>
    <name evidence="1" type="ordered locus">Isop_1524</name>
</gene>
<dbReference type="OrthoDB" id="285275at2"/>
<dbReference type="RefSeq" id="WP_013564397.1">
    <property type="nucleotide sequence ID" value="NC_014962.1"/>
</dbReference>
<proteinExistence type="predicted"/>
<dbReference type="InParanoid" id="E8QYX2"/>
<protein>
    <submittedName>
        <fullName evidence="1">Uncharacterized protein</fullName>
    </submittedName>
</protein>
<dbReference type="KEGG" id="ipa:Isop_1524"/>
<dbReference type="EMBL" id="CP002353">
    <property type="protein sequence ID" value="ADV62109.1"/>
    <property type="molecule type" value="Genomic_DNA"/>
</dbReference>
<keyword evidence="2" id="KW-1185">Reference proteome</keyword>
<reference key="1">
    <citation type="submission" date="2010-11" db="EMBL/GenBank/DDBJ databases">
        <title>The complete sequence of chromosome of Isophaera pallida ATCC 43644.</title>
        <authorList>
            <consortium name="US DOE Joint Genome Institute (JGI-PGF)"/>
            <person name="Lucas S."/>
            <person name="Copeland A."/>
            <person name="Lapidus A."/>
            <person name="Bruce D."/>
            <person name="Goodwin L."/>
            <person name="Pitluck S."/>
            <person name="Kyrpides N."/>
            <person name="Mavromatis K."/>
            <person name="Pagani I."/>
            <person name="Ivanova N."/>
            <person name="Saunders E."/>
            <person name="Brettin T."/>
            <person name="Detter J.C."/>
            <person name="Han C."/>
            <person name="Tapia R."/>
            <person name="Land M."/>
            <person name="Hauser L."/>
            <person name="Markowitz V."/>
            <person name="Cheng J.-F."/>
            <person name="Hugenholtz P."/>
            <person name="Woyke T."/>
            <person name="Wu D."/>
            <person name="Eisen J.A."/>
        </authorList>
    </citation>
    <scope>NUCLEOTIDE SEQUENCE</scope>
    <source>
        <strain>ATCC 43644</strain>
    </source>
</reference>
<accession>E8QYX2</accession>
<sequence>MRIEVVAQPDPERLDETEWEEDALESIAEMIRRQEALRLVADPATQQAQADAQDEEQTRGFRYDLCPACRAQFIADPLGLGRRNARKLDFSSN</sequence>
<dbReference type="HOGENOM" id="CLU_2395751_0_0_0"/>
<dbReference type="STRING" id="575540.Isop_1524"/>
<organism evidence="1 2">
    <name type="scientific">Isosphaera pallida (strain ATCC 43644 / DSM 9630 / IS1B)</name>
    <dbReference type="NCBI Taxonomy" id="575540"/>
    <lineage>
        <taxon>Bacteria</taxon>
        <taxon>Pseudomonadati</taxon>
        <taxon>Planctomycetota</taxon>
        <taxon>Planctomycetia</taxon>
        <taxon>Isosphaerales</taxon>
        <taxon>Isosphaeraceae</taxon>
        <taxon>Isosphaera</taxon>
    </lineage>
</organism>
<evidence type="ECO:0000313" key="1">
    <source>
        <dbReference type="EMBL" id="ADV62109.1"/>
    </source>
</evidence>
<dbReference type="AlphaFoldDB" id="E8QYX2"/>
<evidence type="ECO:0000313" key="2">
    <source>
        <dbReference type="Proteomes" id="UP000008631"/>
    </source>
</evidence>
<name>E8QYX2_ISOPI</name>
<reference evidence="1 2" key="2">
    <citation type="journal article" date="2011" name="Stand. Genomic Sci.">
        <title>Complete genome sequence of Isosphaera pallida type strain (IS1B).</title>
        <authorList>
            <consortium name="US DOE Joint Genome Institute (JGI-PGF)"/>
            <person name="Goker M."/>
            <person name="Cleland D."/>
            <person name="Saunders E."/>
            <person name="Lapidus A."/>
            <person name="Nolan M."/>
            <person name="Lucas S."/>
            <person name="Hammon N."/>
            <person name="Deshpande S."/>
            <person name="Cheng J.F."/>
            <person name="Tapia R."/>
            <person name="Han C."/>
            <person name="Goodwin L."/>
            <person name="Pitluck S."/>
            <person name="Liolios K."/>
            <person name="Pagani I."/>
            <person name="Ivanova N."/>
            <person name="Mavromatis K."/>
            <person name="Pati A."/>
            <person name="Chen A."/>
            <person name="Palaniappan K."/>
            <person name="Land M."/>
            <person name="Hauser L."/>
            <person name="Chang Y.J."/>
            <person name="Jeffries C.D."/>
            <person name="Detter J.C."/>
            <person name="Beck B."/>
            <person name="Woyke T."/>
            <person name="Bristow J."/>
            <person name="Eisen J.A."/>
            <person name="Markowitz V."/>
            <person name="Hugenholtz P."/>
            <person name="Kyrpides N.C."/>
            <person name="Klenk H.P."/>
        </authorList>
    </citation>
    <scope>NUCLEOTIDE SEQUENCE [LARGE SCALE GENOMIC DNA]</scope>
    <source>
        <strain evidence="2">ATCC 43644 / DSM 9630 / IS1B</strain>
    </source>
</reference>